<dbReference type="InParanoid" id="G3VMU1"/>
<proteinExistence type="predicted"/>
<name>G3VMU1_SARHA</name>
<dbReference type="GO" id="GO:0005576">
    <property type="term" value="C:extracellular region"/>
    <property type="evidence" value="ECO:0007669"/>
    <property type="project" value="UniProtKB-SubCell"/>
</dbReference>
<dbReference type="FunFam" id="3.10.100.10:FF:000015">
    <property type="entry name" value="C-type lectin Cal"/>
    <property type="match status" value="1"/>
</dbReference>
<dbReference type="eggNOG" id="KOG4297">
    <property type="taxonomic scope" value="Eukaryota"/>
</dbReference>
<evidence type="ECO:0000313" key="7">
    <source>
        <dbReference type="Ensembl" id="ENSSHAP00000004496.1"/>
    </source>
</evidence>
<organism evidence="7 8">
    <name type="scientific">Sarcophilus harrisii</name>
    <name type="common">Tasmanian devil</name>
    <name type="synonym">Sarcophilus laniarius</name>
    <dbReference type="NCBI Taxonomy" id="9305"/>
    <lineage>
        <taxon>Eukaryota</taxon>
        <taxon>Metazoa</taxon>
        <taxon>Chordata</taxon>
        <taxon>Craniata</taxon>
        <taxon>Vertebrata</taxon>
        <taxon>Euteleostomi</taxon>
        <taxon>Mammalia</taxon>
        <taxon>Metatheria</taxon>
        <taxon>Dasyuromorphia</taxon>
        <taxon>Dasyuridae</taxon>
        <taxon>Sarcophilus</taxon>
    </lineage>
</organism>
<keyword evidence="3" id="KW-0430">Lectin</keyword>
<evidence type="ECO:0000256" key="1">
    <source>
        <dbReference type="ARBA" id="ARBA00004613"/>
    </source>
</evidence>
<dbReference type="PRINTS" id="PR01504">
    <property type="entry name" value="PNCREATITSAP"/>
</dbReference>
<comment type="subcellular location">
    <subcellularLocation>
        <location evidence="1">Secreted</location>
    </subcellularLocation>
</comment>
<evidence type="ECO:0000313" key="8">
    <source>
        <dbReference type="Proteomes" id="UP000007648"/>
    </source>
</evidence>
<dbReference type="PROSITE" id="PS50041">
    <property type="entry name" value="C_TYPE_LECTIN_2"/>
    <property type="match status" value="1"/>
</dbReference>
<evidence type="ECO:0000256" key="3">
    <source>
        <dbReference type="ARBA" id="ARBA00022734"/>
    </source>
</evidence>
<dbReference type="InterPro" id="IPR001304">
    <property type="entry name" value="C-type_lectin-like"/>
</dbReference>
<dbReference type="AlphaFoldDB" id="G3VMU1"/>
<dbReference type="InterPro" id="IPR016186">
    <property type="entry name" value="C-type_lectin-like/link_sf"/>
</dbReference>
<reference evidence="7 8" key="1">
    <citation type="journal article" date="2011" name="Proc. Natl. Acad. Sci. U.S.A.">
        <title>Genetic diversity and population structure of the endangered marsupial Sarcophilus harrisii (Tasmanian devil).</title>
        <authorList>
            <person name="Miller W."/>
            <person name="Hayes V.M."/>
            <person name="Ratan A."/>
            <person name="Petersen D.C."/>
            <person name="Wittekindt N.E."/>
            <person name="Miller J."/>
            <person name="Walenz B."/>
            <person name="Knight J."/>
            <person name="Qi J."/>
            <person name="Zhao F."/>
            <person name="Wang Q."/>
            <person name="Bedoya-Reina O.C."/>
            <person name="Katiyar N."/>
            <person name="Tomsho L.P."/>
            <person name="Kasson L.M."/>
            <person name="Hardie R.A."/>
            <person name="Woodbridge P."/>
            <person name="Tindall E.A."/>
            <person name="Bertelsen M.F."/>
            <person name="Dixon D."/>
            <person name="Pyecroft S."/>
            <person name="Helgen K.M."/>
            <person name="Lesk A.M."/>
            <person name="Pringle T.H."/>
            <person name="Patterson N."/>
            <person name="Zhang Y."/>
            <person name="Kreiss A."/>
            <person name="Woods G.M."/>
            <person name="Jones M.E."/>
            <person name="Schuster S.C."/>
        </authorList>
    </citation>
    <scope>NUCLEOTIDE SEQUENCE [LARGE SCALE GENOMIC DNA]</scope>
</reference>
<keyword evidence="4" id="KW-1015">Disulfide bond</keyword>
<dbReference type="Pfam" id="PF00059">
    <property type="entry name" value="Lectin_C"/>
    <property type="match status" value="1"/>
</dbReference>
<dbReference type="Gene3D" id="3.10.100.10">
    <property type="entry name" value="Mannose-Binding Protein A, subunit A"/>
    <property type="match status" value="1"/>
</dbReference>
<feature type="domain" description="C-type lectin" evidence="6">
    <location>
        <begin position="42"/>
        <end position="162"/>
    </location>
</feature>
<protein>
    <recommendedName>
        <fullName evidence="6">C-type lectin domain-containing protein</fullName>
    </recommendedName>
</protein>
<dbReference type="HOGENOM" id="CLU_049894_18_0_1"/>
<evidence type="ECO:0000256" key="5">
    <source>
        <dbReference type="SAM" id="SignalP"/>
    </source>
</evidence>
<dbReference type="SUPFAM" id="SSF56436">
    <property type="entry name" value="C-type lectin-like"/>
    <property type="match status" value="1"/>
</dbReference>
<feature type="signal peptide" evidence="5">
    <location>
        <begin position="1"/>
        <end position="21"/>
    </location>
</feature>
<dbReference type="SMART" id="SM00034">
    <property type="entry name" value="CLECT"/>
    <property type="match status" value="1"/>
</dbReference>
<keyword evidence="5" id="KW-0732">Signal</keyword>
<dbReference type="Proteomes" id="UP000007648">
    <property type="component" value="Unassembled WGS sequence"/>
</dbReference>
<accession>G3VMU1</accession>
<gene>
    <name evidence="7" type="primary">LOC116420945</name>
</gene>
<dbReference type="PANTHER" id="PTHR22803">
    <property type="entry name" value="MANNOSE, PHOSPHOLIPASE, LECTIN RECEPTOR RELATED"/>
    <property type="match status" value="1"/>
</dbReference>
<dbReference type="FunCoup" id="G3VMU1">
    <property type="interactions" value="29"/>
</dbReference>
<dbReference type="InterPro" id="IPR018378">
    <property type="entry name" value="C-type_lectin_CS"/>
</dbReference>
<dbReference type="InterPro" id="IPR050111">
    <property type="entry name" value="C-type_lectin/snaclec_domain"/>
</dbReference>
<dbReference type="GeneTree" id="ENSGT00940000154447"/>
<dbReference type="OMA" id="PRISCPS"/>
<dbReference type="Ensembl" id="ENSSHAT00000004542.2">
    <property type="protein sequence ID" value="ENSSHAP00000004496.1"/>
    <property type="gene ID" value="ENSSHAG00000003953.2"/>
</dbReference>
<sequence length="165" mass="18578">MSPIFPGILVTCLLLSGLAQGQEEAPAPPHARSSCPQGSASHNSYCYGLLFTNDTWDAAELLCQDYFSGHLLSLLNKAEASFVATMVTESRPGLNPFWIGLRDYSENGRWKWSSNTLLIYRAWEKDAPSNDQSNFCAVLTPESGFQKWRNERCDKKYHFLCKFKA</sequence>
<evidence type="ECO:0000256" key="2">
    <source>
        <dbReference type="ARBA" id="ARBA00022525"/>
    </source>
</evidence>
<reference evidence="7" key="3">
    <citation type="submission" date="2025-09" db="UniProtKB">
        <authorList>
            <consortium name="Ensembl"/>
        </authorList>
    </citation>
    <scope>IDENTIFICATION</scope>
</reference>
<dbReference type="PROSITE" id="PS00615">
    <property type="entry name" value="C_TYPE_LECTIN_1"/>
    <property type="match status" value="1"/>
</dbReference>
<keyword evidence="8" id="KW-1185">Reference proteome</keyword>
<dbReference type="GO" id="GO:0030246">
    <property type="term" value="F:carbohydrate binding"/>
    <property type="evidence" value="ECO:0007669"/>
    <property type="project" value="UniProtKB-KW"/>
</dbReference>
<evidence type="ECO:0000256" key="4">
    <source>
        <dbReference type="ARBA" id="ARBA00023157"/>
    </source>
</evidence>
<keyword evidence="2" id="KW-0964">Secreted</keyword>
<feature type="chain" id="PRO_5003458038" description="C-type lectin domain-containing protein" evidence="5">
    <location>
        <begin position="22"/>
        <end position="165"/>
    </location>
</feature>
<evidence type="ECO:0000259" key="6">
    <source>
        <dbReference type="PROSITE" id="PS50041"/>
    </source>
</evidence>
<reference evidence="7" key="2">
    <citation type="submission" date="2025-08" db="UniProtKB">
        <authorList>
            <consortium name="Ensembl"/>
        </authorList>
    </citation>
    <scope>IDENTIFICATION</scope>
</reference>
<dbReference type="InterPro" id="IPR016187">
    <property type="entry name" value="CTDL_fold"/>
</dbReference>